<dbReference type="Gene3D" id="3.40.225.10">
    <property type="entry name" value="Class II aldolase/adducin N-terminal domain"/>
    <property type="match status" value="1"/>
</dbReference>
<gene>
    <name evidence="15" type="primary">araD</name>
    <name evidence="16" type="ORF">GKD88_08405</name>
    <name evidence="15" type="ORF">GKE08_09000</name>
</gene>
<evidence type="ECO:0000256" key="7">
    <source>
        <dbReference type="ARBA" id="ARBA00022935"/>
    </source>
</evidence>
<evidence type="ECO:0000256" key="3">
    <source>
        <dbReference type="ARBA" id="ARBA00010037"/>
    </source>
</evidence>
<dbReference type="GO" id="GO:0016832">
    <property type="term" value="F:aldehyde-lyase activity"/>
    <property type="evidence" value="ECO:0007669"/>
    <property type="project" value="TreeGrafter"/>
</dbReference>
<dbReference type="GO" id="GO:0046872">
    <property type="term" value="F:metal ion binding"/>
    <property type="evidence" value="ECO:0007669"/>
    <property type="project" value="UniProtKB-KW"/>
</dbReference>
<comment type="pathway">
    <text evidence="12">Carbohydrate degradation; L-arabinose degradation via L-ribulose; D-xylulose 5-phosphate from L-arabinose (bacterial route): step 3/3.</text>
</comment>
<dbReference type="GO" id="GO:0005829">
    <property type="term" value="C:cytosol"/>
    <property type="evidence" value="ECO:0007669"/>
    <property type="project" value="TreeGrafter"/>
</dbReference>
<reference evidence="17 18" key="1">
    <citation type="journal article" date="2019" name="Nat. Med.">
        <title>A library of human gut bacterial isolates paired with longitudinal multiomics data enables mechanistic microbiome research.</title>
        <authorList>
            <person name="Poyet M."/>
            <person name="Groussin M."/>
            <person name="Gibbons S.M."/>
            <person name="Avila-Pacheco J."/>
            <person name="Jiang X."/>
            <person name="Kearney S.M."/>
            <person name="Perrotta A.R."/>
            <person name="Berdy B."/>
            <person name="Zhao S."/>
            <person name="Lieberman T.D."/>
            <person name="Swanson P.K."/>
            <person name="Smith M."/>
            <person name="Roesemann S."/>
            <person name="Alexander J.E."/>
            <person name="Rich S.A."/>
            <person name="Livny J."/>
            <person name="Vlamakis H."/>
            <person name="Clish C."/>
            <person name="Bullock K."/>
            <person name="Deik A."/>
            <person name="Scott J."/>
            <person name="Pierce K.A."/>
            <person name="Xavier R.J."/>
            <person name="Alm E.J."/>
        </authorList>
    </citation>
    <scope>NUCLEOTIDE SEQUENCE [LARGE SCALE GENOMIC DNA]</scope>
    <source>
        <strain evidence="15 17">BIOML-A4</strain>
        <strain evidence="16 18">BIOML-A5</strain>
    </source>
</reference>
<dbReference type="PANTHER" id="PTHR22789">
    <property type="entry name" value="FUCULOSE PHOSPHATE ALDOLASE"/>
    <property type="match status" value="1"/>
</dbReference>
<sequence>MLEKLKEAVYAANIDLVTKGIVIYTWGNVSGIDREKGVIVIKPSGIEYNCMSPEDMVVVDLKTGKKVEGKWNPSSDTPTHLELYRKYMNIGGIVHTHSTNAVAFAQAGLSILALGTTHADYFYGNIPCTRELRKDEVDDAYEINTGKVIIETIEQLKFDPMSIPGIVVKNHGPFTWGENPADAVYKAVVMEKIAEMNIKTLMLNPDARIAKYLLDKHYCRKHGENAYYGQK</sequence>
<comment type="caution">
    <text evidence="15">The sequence shown here is derived from an EMBL/GenBank/DDBJ whole genome shotgun (WGS) entry which is preliminary data.</text>
</comment>
<evidence type="ECO:0000256" key="9">
    <source>
        <dbReference type="ARBA" id="ARBA00023277"/>
    </source>
</evidence>
<evidence type="ECO:0000256" key="1">
    <source>
        <dbReference type="ARBA" id="ARBA00001726"/>
    </source>
</evidence>
<dbReference type="NCBIfam" id="NF009003">
    <property type="entry name" value="PRK12348.1"/>
    <property type="match status" value="1"/>
</dbReference>
<dbReference type="NCBIfam" id="NF006047">
    <property type="entry name" value="PRK08193.1"/>
    <property type="match status" value="1"/>
</dbReference>
<evidence type="ECO:0000313" key="18">
    <source>
        <dbReference type="Proteomes" id="UP000480929"/>
    </source>
</evidence>
<dbReference type="SMART" id="SM01007">
    <property type="entry name" value="Aldolase_II"/>
    <property type="match status" value="1"/>
</dbReference>
<dbReference type="Proteomes" id="UP000480929">
    <property type="component" value="Unassembled WGS sequence"/>
</dbReference>
<dbReference type="PANTHER" id="PTHR22789:SF9">
    <property type="entry name" value="L-RIBULOSE-5-PHOSPHATE 4-EPIMERASE ULAF"/>
    <property type="match status" value="1"/>
</dbReference>
<dbReference type="FunFam" id="3.40.225.10:FF:000001">
    <property type="entry name" value="L-ribulose-5-phosphate 4-epimerase UlaF"/>
    <property type="match status" value="1"/>
</dbReference>
<evidence type="ECO:0000256" key="8">
    <source>
        <dbReference type="ARBA" id="ARBA00023235"/>
    </source>
</evidence>
<dbReference type="Pfam" id="PF00596">
    <property type="entry name" value="Aldolase_II"/>
    <property type="match status" value="1"/>
</dbReference>
<comment type="similarity">
    <text evidence="3">Belongs to the aldolase class II family. AraD/FucA subfamily.</text>
</comment>
<dbReference type="SUPFAM" id="SSF53639">
    <property type="entry name" value="AraD/HMP-PK domain-like"/>
    <property type="match status" value="1"/>
</dbReference>
<feature type="domain" description="Class II aldolase/adducin N-terminal" evidence="14">
    <location>
        <begin position="7"/>
        <end position="198"/>
    </location>
</feature>
<name>A0A6N7S754_9FIRM</name>
<keyword evidence="5" id="KW-0479">Metal-binding</keyword>
<proteinExistence type="inferred from homology"/>
<evidence type="ECO:0000259" key="14">
    <source>
        <dbReference type="SMART" id="SM01007"/>
    </source>
</evidence>
<dbReference type="OrthoDB" id="9786287at2"/>
<dbReference type="Proteomes" id="UP000433575">
    <property type="component" value="Unassembled WGS sequence"/>
</dbReference>
<dbReference type="GO" id="GO:0019568">
    <property type="term" value="P:arabinose catabolic process"/>
    <property type="evidence" value="ECO:0007669"/>
    <property type="project" value="UniProtKB-KW"/>
</dbReference>
<dbReference type="InterPro" id="IPR036409">
    <property type="entry name" value="Aldolase_II/adducin_N_sf"/>
</dbReference>
<evidence type="ECO:0000256" key="12">
    <source>
        <dbReference type="ARBA" id="ARBA00060520"/>
    </source>
</evidence>
<keyword evidence="8" id="KW-0413">Isomerase</keyword>
<dbReference type="InterPro" id="IPR050197">
    <property type="entry name" value="Aldolase_class_II_sugar_metab"/>
</dbReference>
<dbReference type="InterPro" id="IPR001303">
    <property type="entry name" value="Aldolase_II/adducin_N"/>
</dbReference>
<comment type="cofactor">
    <cofactor evidence="2">
        <name>Zn(2+)</name>
        <dbReference type="ChEBI" id="CHEBI:29105"/>
    </cofactor>
</comment>
<comment type="catalytic activity">
    <reaction evidence="1">
        <text>L-ribulose 5-phosphate = D-xylulose 5-phosphate</text>
        <dbReference type="Rhea" id="RHEA:22368"/>
        <dbReference type="ChEBI" id="CHEBI:57737"/>
        <dbReference type="ChEBI" id="CHEBI:58226"/>
        <dbReference type="EC" id="5.1.3.4"/>
    </reaction>
</comment>
<dbReference type="RefSeq" id="WP_154238745.1">
    <property type="nucleotide sequence ID" value="NZ_CAUFAO010000017.1"/>
</dbReference>
<keyword evidence="7" id="KW-0054">Arabinose catabolism</keyword>
<accession>A0A6N7S754</accession>
<evidence type="ECO:0000256" key="10">
    <source>
        <dbReference type="ARBA" id="ARBA00032206"/>
    </source>
</evidence>
<organism evidence="15 17">
    <name type="scientific">Holdemania massiliensis</name>
    <dbReference type="NCBI Taxonomy" id="1468449"/>
    <lineage>
        <taxon>Bacteria</taxon>
        <taxon>Bacillati</taxon>
        <taxon>Bacillota</taxon>
        <taxon>Erysipelotrichia</taxon>
        <taxon>Erysipelotrichales</taxon>
        <taxon>Erysipelotrichaceae</taxon>
        <taxon>Holdemania</taxon>
    </lineage>
</organism>
<protein>
    <recommendedName>
        <fullName evidence="13">L-ribulose-5-phosphate 4-epimerase</fullName>
        <ecNumber evidence="4">5.1.3.4</ecNumber>
    </recommendedName>
    <alternativeName>
        <fullName evidence="10">Phosphoribulose isomerase</fullName>
    </alternativeName>
</protein>
<evidence type="ECO:0000256" key="4">
    <source>
        <dbReference type="ARBA" id="ARBA00013186"/>
    </source>
</evidence>
<evidence type="ECO:0000313" key="16">
    <source>
        <dbReference type="EMBL" id="MSC33143.1"/>
    </source>
</evidence>
<dbReference type="GO" id="GO:0008742">
    <property type="term" value="F:L-ribulose-phosphate 4-epimerase activity"/>
    <property type="evidence" value="ECO:0007669"/>
    <property type="project" value="UniProtKB-EC"/>
</dbReference>
<comment type="function">
    <text evidence="11">Involved in the degradation of L-arabinose. Catalyzes the interconversion of L-ribulose 5-phosphate (LRu5P) and D-xylulose 5-phosphate (D-Xu5P) via a retroaldol/aldol mechanism (carbon-carbon bond cleavage analogous to a class II aldolase reaction).</text>
</comment>
<evidence type="ECO:0000256" key="2">
    <source>
        <dbReference type="ARBA" id="ARBA00001947"/>
    </source>
</evidence>
<evidence type="ECO:0000256" key="11">
    <source>
        <dbReference type="ARBA" id="ARBA00053542"/>
    </source>
</evidence>
<dbReference type="EMBL" id="WKPJ01000011">
    <property type="protein sequence ID" value="MSA89465.1"/>
    <property type="molecule type" value="Genomic_DNA"/>
</dbReference>
<evidence type="ECO:0000313" key="17">
    <source>
        <dbReference type="Proteomes" id="UP000433575"/>
    </source>
</evidence>
<keyword evidence="18" id="KW-1185">Reference proteome</keyword>
<evidence type="ECO:0000256" key="13">
    <source>
        <dbReference type="ARBA" id="ARBA00074961"/>
    </source>
</evidence>
<keyword evidence="6" id="KW-0862">Zinc</keyword>
<dbReference type="EMBL" id="WKPI01000012">
    <property type="protein sequence ID" value="MSC33143.1"/>
    <property type="molecule type" value="Genomic_DNA"/>
</dbReference>
<keyword evidence="9" id="KW-0119">Carbohydrate metabolism</keyword>
<evidence type="ECO:0000313" key="15">
    <source>
        <dbReference type="EMBL" id="MSA89465.1"/>
    </source>
</evidence>
<evidence type="ECO:0000256" key="5">
    <source>
        <dbReference type="ARBA" id="ARBA00022723"/>
    </source>
</evidence>
<dbReference type="EC" id="5.1.3.4" evidence="4"/>
<dbReference type="AlphaFoldDB" id="A0A6N7S754"/>
<evidence type="ECO:0000256" key="6">
    <source>
        <dbReference type="ARBA" id="ARBA00022833"/>
    </source>
</evidence>